<proteinExistence type="predicted"/>
<evidence type="ECO:0000313" key="2">
    <source>
        <dbReference type="Proteomes" id="UP000823842"/>
    </source>
</evidence>
<dbReference type="Proteomes" id="UP000823842">
    <property type="component" value="Unassembled WGS sequence"/>
</dbReference>
<protein>
    <submittedName>
        <fullName evidence="1">Uncharacterized protein</fullName>
    </submittedName>
</protein>
<name>A0A9D2RWC7_9FIRM</name>
<accession>A0A9D2RWC7</accession>
<dbReference type="EMBL" id="DWYZ01000141">
    <property type="protein sequence ID" value="HJB28591.1"/>
    <property type="molecule type" value="Genomic_DNA"/>
</dbReference>
<reference evidence="1" key="1">
    <citation type="journal article" date="2021" name="PeerJ">
        <title>Extensive microbial diversity within the chicken gut microbiome revealed by metagenomics and culture.</title>
        <authorList>
            <person name="Gilroy R."/>
            <person name="Ravi A."/>
            <person name="Getino M."/>
            <person name="Pursley I."/>
            <person name="Horton D.L."/>
            <person name="Alikhan N.F."/>
            <person name="Baker D."/>
            <person name="Gharbi K."/>
            <person name="Hall N."/>
            <person name="Watson M."/>
            <person name="Adriaenssens E.M."/>
            <person name="Foster-Nyarko E."/>
            <person name="Jarju S."/>
            <person name="Secka A."/>
            <person name="Antonio M."/>
            <person name="Oren A."/>
            <person name="Chaudhuri R.R."/>
            <person name="La Ragione R."/>
            <person name="Hildebrand F."/>
            <person name="Pallen M.J."/>
        </authorList>
    </citation>
    <scope>NUCLEOTIDE SEQUENCE</scope>
    <source>
        <strain evidence="1">ChiSjej1B19-5720</strain>
    </source>
</reference>
<evidence type="ECO:0000313" key="1">
    <source>
        <dbReference type="EMBL" id="HJB28591.1"/>
    </source>
</evidence>
<sequence>MDWRDYCVEKIANQRCFVSAMHKKRFIEMFNMVQNEPFFTKEICKCLFLAAWERSYTNDMEKLLQELIDEKVMDAKGLQGRRNFRSVTPNEKEIAKLANEFLDHPGKTPDESCLMKLSKAWIPLGDGALQVSDIINDL</sequence>
<reference evidence="1" key="2">
    <citation type="submission" date="2021-04" db="EMBL/GenBank/DDBJ databases">
        <authorList>
            <person name="Gilroy R."/>
        </authorList>
    </citation>
    <scope>NUCLEOTIDE SEQUENCE</scope>
    <source>
        <strain evidence="1">ChiSjej1B19-5720</strain>
    </source>
</reference>
<comment type="caution">
    <text evidence="1">The sequence shown here is derived from an EMBL/GenBank/DDBJ whole genome shotgun (WGS) entry which is preliminary data.</text>
</comment>
<gene>
    <name evidence="1" type="ORF">IAA06_07325</name>
</gene>
<organism evidence="1 2">
    <name type="scientific">Candidatus Blautia faecavium</name>
    <dbReference type="NCBI Taxonomy" id="2838487"/>
    <lineage>
        <taxon>Bacteria</taxon>
        <taxon>Bacillati</taxon>
        <taxon>Bacillota</taxon>
        <taxon>Clostridia</taxon>
        <taxon>Lachnospirales</taxon>
        <taxon>Lachnospiraceae</taxon>
        <taxon>Blautia</taxon>
    </lineage>
</organism>
<dbReference type="AlphaFoldDB" id="A0A9D2RWC7"/>